<proteinExistence type="predicted"/>
<keyword evidence="2 7" id="KW-0812">Transmembrane</keyword>
<dbReference type="InterPro" id="IPR036286">
    <property type="entry name" value="LexA/Signal_pep-like_sf"/>
</dbReference>
<comment type="caution">
    <text evidence="8">The sequence shown here is derived from an EMBL/GenBank/DDBJ whole genome shotgun (WGS) entry which is preliminary data.</text>
</comment>
<sequence length="255" mass="27439">MARLGALPGEEGGRMAKSGAVSDGGRAKTGEASGKTERPDRSKKPRKRSVIQRILSVLFRCVIGLLLVAALAVVFSVSILPRLTNAQALIVLSGSMEPTIPVGSVVISRPVDPAELRVNDVITFTHGSPAQTDAFDPANSPLVTHRVVQIETTPQGRVFHTQGDANDVRDDPPVTAADVHGRVWYHIPYFGYAQQAMTQGPTTLYVLAGMLFVFGIWLLSVALGDDDDEDEDDDRSEEPDPEDAPHAPRGQEAPR</sequence>
<evidence type="ECO:0000313" key="8">
    <source>
        <dbReference type="EMBL" id="GLU47143.1"/>
    </source>
</evidence>
<dbReference type="Gene3D" id="2.10.109.10">
    <property type="entry name" value="Umud Fragment, subunit A"/>
    <property type="match status" value="1"/>
</dbReference>
<dbReference type="EC" id="3.4.21.89" evidence="5"/>
<name>A0A9W6P4W1_9ACTN</name>
<evidence type="ECO:0000256" key="6">
    <source>
        <dbReference type="SAM" id="MobiDB-lite"/>
    </source>
</evidence>
<keyword evidence="4 7" id="KW-0472">Membrane</keyword>
<organism evidence="8 9">
    <name type="scientific">Nocardiopsis ansamitocini</name>
    <dbReference type="NCBI Taxonomy" id="1670832"/>
    <lineage>
        <taxon>Bacteria</taxon>
        <taxon>Bacillati</taxon>
        <taxon>Actinomycetota</taxon>
        <taxon>Actinomycetes</taxon>
        <taxon>Streptosporangiales</taxon>
        <taxon>Nocardiopsidaceae</taxon>
        <taxon>Nocardiopsis</taxon>
    </lineage>
</organism>
<feature type="compositionally biased region" description="Acidic residues" evidence="6">
    <location>
        <begin position="225"/>
        <end position="242"/>
    </location>
</feature>
<dbReference type="SUPFAM" id="SSF51306">
    <property type="entry name" value="LexA/Signal peptidase"/>
    <property type="match status" value="1"/>
</dbReference>
<dbReference type="CDD" id="cd06530">
    <property type="entry name" value="S26_SPase_I"/>
    <property type="match status" value="1"/>
</dbReference>
<feature type="region of interest" description="Disordered" evidence="6">
    <location>
        <begin position="1"/>
        <end position="46"/>
    </location>
</feature>
<dbReference type="NCBIfam" id="TIGR02228">
    <property type="entry name" value="sigpep_I_arch"/>
    <property type="match status" value="1"/>
</dbReference>
<dbReference type="GO" id="GO:0004252">
    <property type="term" value="F:serine-type endopeptidase activity"/>
    <property type="evidence" value="ECO:0007669"/>
    <property type="project" value="UniProtKB-UniRule"/>
</dbReference>
<evidence type="ECO:0000313" key="9">
    <source>
        <dbReference type="Proteomes" id="UP001165092"/>
    </source>
</evidence>
<evidence type="ECO:0000256" key="3">
    <source>
        <dbReference type="ARBA" id="ARBA00022989"/>
    </source>
</evidence>
<feature type="region of interest" description="Disordered" evidence="6">
    <location>
        <begin position="225"/>
        <end position="255"/>
    </location>
</feature>
<keyword evidence="9" id="KW-1185">Reference proteome</keyword>
<dbReference type="PANTHER" id="PTHR10806">
    <property type="entry name" value="SIGNAL PEPTIDASE COMPLEX CATALYTIC SUBUNIT SEC11"/>
    <property type="match status" value="1"/>
</dbReference>
<dbReference type="GO" id="GO:0016020">
    <property type="term" value="C:membrane"/>
    <property type="evidence" value="ECO:0007669"/>
    <property type="project" value="UniProtKB-SubCell"/>
</dbReference>
<evidence type="ECO:0000256" key="1">
    <source>
        <dbReference type="ARBA" id="ARBA00004370"/>
    </source>
</evidence>
<dbReference type="Proteomes" id="UP001165092">
    <property type="component" value="Unassembled WGS sequence"/>
</dbReference>
<reference evidence="8" key="1">
    <citation type="submission" date="2023-02" db="EMBL/GenBank/DDBJ databases">
        <title>Nocardiopsis ansamitocini NBRC 112285.</title>
        <authorList>
            <person name="Ichikawa N."/>
            <person name="Sato H."/>
            <person name="Tonouchi N."/>
        </authorList>
    </citation>
    <scope>NUCLEOTIDE SEQUENCE</scope>
    <source>
        <strain evidence="8">NBRC 112285</strain>
    </source>
</reference>
<dbReference type="GO" id="GO:0006465">
    <property type="term" value="P:signal peptide processing"/>
    <property type="evidence" value="ECO:0007669"/>
    <property type="project" value="UniProtKB-UniRule"/>
</dbReference>
<gene>
    <name evidence="8" type="ORF">Nans01_14940</name>
</gene>
<comment type="subcellular location">
    <subcellularLocation>
        <location evidence="1">Membrane</location>
    </subcellularLocation>
</comment>
<evidence type="ECO:0000256" key="4">
    <source>
        <dbReference type="ARBA" id="ARBA00023136"/>
    </source>
</evidence>
<keyword evidence="3 7" id="KW-1133">Transmembrane helix</keyword>
<evidence type="ECO:0000256" key="5">
    <source>
        <dbReference type="NCBIfam" id="TIGR02228"/>
    </source>
</evidence>
<feature type="transmembrane region" description="Helical" evidence="7">
    <location>
        <begin position="57"/>
        <end position="80"/>
    </location>
</feature>
<protein>
    <recommendedName>
        <fullName evidence="5">Signal peptidase I</fullName>
        <ecNumber evidence="5">3.4.21.89</ecNumber>
    </recommendedName>
</protein>
<feature type="compositionally biased region" description="Basic and acidic residues" evidence="6">
    <location>
        <begin position="25"/>
        <end position="42"/>
    </location>
</feature>
<accession>A0A9W6P4W1</accession>
<feature type="transmembrane region" description="Helical" evidence="7">
    <location>
        <begin position="204"/>
        <end position="223"/>
    </location>
</feature>
<dbReference type="InterPro" id="IPR001733">
    <property type="entry name" value="Peptidase_S26B"/>
</dbReference>
<evidence type="ECO:0000256" key="2">
    <source>
        <dbReference type="ARBA" id="ARBA00022692"/>
    </source>
</evidence>
<dbReference type="EMBL" id="BSQG01000002">
    <property type="protein sequence ID" value="GLU47143.1"/>
    <property type="molecule type" value="Genomic_DNA"/>
</dbReference>
<dbReference type="InterPro" id="IPR019533">
    <property type="entry name" value="Peptidase_S26"/>
</dbReference>
<evidence type="ECO:0000256" key="7">
    <source>
        <dbReference type="SAM" id="Phobius"/>
    </source>
</evidence>
<dbReference type="GO" id="GO:0009003">
    <property type="term" value="F:signal peptidase activity"/>
    <property type="evidence" value="ECO:0007669"/>
    <property type="project" value="UniProtKB-EC"/>
</dbReference>
<dbReference type="PANTHER" id="PTHR10806:SF6">
    <property type="entry name" value="SIGNAL PEPTIDASE COMPLEX CATALYTIC SUBUNIT SEC11"/>
    <property type="match status" value="1"/>
</dbReference>
<dbReference type="AlphaFoldDB" id="A0A9W6P4W1"/>